<evidence type="ECO:0000256" key="6">
    <source>
        <dbReference type="ARBA" id="ARBA00023136"/>
    </source>
</evidence>
<evidence type="ECO:0000256" key="1">
    <source>
        <dbReference type="ARBA" id="ARBA00004571"/>
    </source>
</evidence>
<dbReference type="Gene3D" id="2.40.170.20">
    <property type="entry name" value="TonB-dependent receptor, beta-barrel domain"/>
    <property type="match status" value="1"/>
</dbReference>
<gene>
    <name evidence="11" type="ORF">METZ01_LOCUS211332</name>
</gene>
<evidence type="ECO:0000259" key="10">
    <source>
        <dbReference type="Pfam" id="PF07715"/>
    </source>
</evidence>
<dbReference type="GO" id="GO:0015344">
    <property type="term" value="F:siderophore uptake transmembrane transporter activity"/>
    <property type="evidence" value="ECO:0007669"/>
    <property type="project" value="TreeGrafter"/>
</dbReference>
<feature type="non-terminal residue" evidence="11">
    <location>
        <position position="1"/>
    </location>
</feature>
<keyword evidence="4" id="KW-0732">Signal</keyword>
<evidence type="ECO:0000256" key="3">
    <source>
        <dbReference type="ARBA" id="ARBA00022692"/>
    </source>
</evidence>
<feature type="non-terminal residue" evidence="11">
    <location>
        <position position="535"/>
    </location>
</feature>
<keyword evidence="5" id="KW-0798">TonB box</keyword>
<dbReference type="InterPro" id="IPR037066">
    <property type="entry name" value="Plug_dom_sf"/>
</dbReference>
<evidence type="ECO:0000256" key="7">
    <source>
        <dbReference type="ARBA" id="ARBA00023170"/>
    </source>
</evidence>
<feature type="domain" description="TonB-dependent receptor-like beta-barrel" evidence="9">
    <location>
        <begin position="105"/>
        <end position="534"/>
    </location>
</feature>
<reference evidence="11" key="1">
    <citation type="submission" date="2018-05" db="EMBL/GenBank/DDBJ databases">
        <authorList>
            <person name="Lanie J.A."/>
            <person name="Ng W.-L."/>
            <person name="Kazmierczak K.M."/>
            <person name="Andrzejewski T.M."/>
            <person name="Davidsen T.M."/>
            <person name="Wayne K.J."/>
            <person name="Tettelin H."/>
            <person name="Glass J.I."/>
            <person name="Rusch D."/>
            <person name="Podicherti R."/>
            <person name="Tsui H.-C.T."/>
            <person name="Winkler M.E."/>
        </authorList>
    </citation>
    <scope>NUCLEOTIDE SEQUENCE</scope>
</reference>
<dbReference type="Pfam" id="PF07715">
    <property type="entry name" value="Plug"/>
    <property type="match status" value="1"/>
</dbReference>
<keyword evidence="8" id="KW-0998">Cell outer membrane</keyword>
<dbReference type="EMBL" id="UINC01048211">
    <property type="protein sequence ID" value="SVB58478.1"/>
    <property type="molecule type" value="Genomic_DNA"/>
</dbReference>
<comment type="subcellular location">
    <subcellularLocation>
        <location evidence="1">Cell outer membrane</location>
        <topology evidence="1">Multi-pass membrane protein</topology>
    </subcellularLocation>
</comment>
<organism evidence="11">
    <name type="scientific">marine metagenome</name>
    <dbReference type="NCBI Taxonomy" id="408172"/>
    <lineage>
        <taxon>unclassified sequences</taxon>
        <taxon>metagenomes</taxon>
        <taxon>ecological metagenomes</taxon>
    </lineage>
</organism>
<dbReference type="InterPro" id="IPR000531">
    <property type="entry name" value="Beta-barrel_TonB"/>
</dbReference>
<evidence type="ECO:0000256" key="5">
    <source>
        <dbReference type="ARBA" id="ARBA00023077"/>
    </source>
</evidence>
<dbReference type="InterPro" id="IPR036942">
    <property type="entry name" value="Beta-barrel_TonB_sf"/>
</dbReference>
<evidence type="ECO:0000256" key="8">
    <source>
        <dbReference type="ARBA" id="ARBA00023237"/>
    </source>
</evidence>
<evidence type="ECO:0000259" key="9">
    <source>
        <dbReference type="Pfam" id="PF00593"/>
    </source>
</evidence>
<dbReference type="PANTHER" id="PTHR30069">
    <property type="entry name" value="TONB-DEPENDENT OUTER MEMBRANE RECEPTOR"/>
    <property type="match status" value="1"/>
</dbReference>
<protein>
    <recommendedName>
        <fullName evidence="12">TonB-dependent receptor</fullName>
    </recommendedName>
</protein>
<name>A0A382F643_9ZZZZ</name>
<evidence type="ECO:0000256" key="2">
    <source>
        <dbReference type="ARBA" id="ARBA00022448"/>
    </source>
</evidence>
<dbReference type="InterPro" id="IPR039426">
    <property type="entry name" value="TonB-dep_rcpt-like"/>
</dbReference>
<feature type="domain" description="TonB-dependent receptor plug" evidence="10">
    <location>
        <begin position="4"/>
        <end position="53"/>
    </location>
</feature>
<dbReference type="GO" id="GO:0009279">
    <property type="term" value="C:cell outer membrane"/>
    <property type="evidence" value="ECO:0007669"/>
    <property type="project" value="UniProtKB-SubCell"/>
</dbReference>
<evidence type="ECO:0000256" key="4">
    <source>
        <dbReference type="ARBA" id="ARBA00022729"/>
    </source>
</evidence>
<dbReference type="Pfam" id="PF00593">
    <property type="entry name" value="TonB_dep_Rec_b-barrel"/>
    <property type="match status" value="1"/>
</dbReference>
<keyword evidence="7" id="KW-0675">Receptor</keyword>
<dbReference type="PANTHER" id="PTHR30069:SF29">
    <property type="entry name" value="HEMOGLOBIN AND HEMOGLOBIN-HAPTOGLOBIN-BINDING PROTEIN 1-RELATED"/>
    <property type="match status" value="1"/>
</dbReference>
<proteinExistence type="predicted"/>
<dbReference type="SUPFAM" id="SSF56935">
    <property type="entry name" value="Porins"/>
    <property type="match status" value="1"/>
</dbReference>
<evidence type="ECO:0008006" key="12">
    <source>
        <dbReference type="Google" id="ProtNLM"/>
    </source>
</evidence>
<dbReference type="AlphaFoldDB" id="A0A382F643"/>
<dbReference type="InterPro" id="IPR012910">
    <property type="entry name" value="Plug_dom"/>
</dbReference>
<accession>A0A382F643</accession>
<keyword evidence="2" id="KW-0813">Transport</keyword>
<evidence type="ECO:0000313" key="11">
    <source>
        <dbReference type="EMBL" id="SVB58478.1"/>
    </source>
</evidence>
<sequence length="535" mass="59658">GGFLFLEDGIPIRPAGFCNVNNLFEINSEQASALEVVRGPASAQFGGNALHGVINSISFTRNESTQAAVEIGPYEYLQGRFSAGSDLFQLNANGSRSDGYRDDTGYDQYKVTSNLSTNHGKWKAVHTLSATRLNQETGGYVKGELAYEDATIRRTNPNPEAYRDATSLRIASHWNLVQNDWEWSVAPYLRRSDMEFRQHFLPGKPLETNDQTSFGALARVKGSATNTRWLVGAQVETMRGALSERQSQPTTGSAYLVGTRPEGTHYDYEISSFLMAAFYDLGWEIAENVELIHSMRLERLNYDYDNRHLDGNSRDDGTTCGFGGCLYTRPADREDRFTDVAGRIGIQWEAKPRLKLYALAGVGFRPPQATELYRLQSGQTVASLTSESLRSLEIGINTTKSKLDVDVSAYLESTNNLIFRDADGYNVSDGETRSRGIEADFAFHPNDVHTLALVATYAQHQYDFTRDASRGETIISGNDVDTAPRWLASAHWRARFKENATSEFELSHIGPHFINAANTAKYSGHTLLNWRGNWE</sequence>
<dbReference type="GO" id="GO:0044718">
    <property type="term" value="P:siderophore transmembrane transport"/>
    <property type="evidence" value="ECO:0007669"/>
    <property type="project" value="TreeGrafter"/>
</dbReference>
<keyword evidence="3" id="KW-0812">Transmembrane</keyword>
<dbReference type="Gene3D" id="2.170.130.10">
    <property type="entry name" value="TonB-dependent receptor, plug domain"/>
    <property type="match status" value="1"/>
</dbReference>
<keyword evidence="6" id="KW-0472">Membrane</keyword>